<dbReference type="AlphaFoldDB" id="A0ABD3MNG3"/>
<dbReference type="SUPFAM" id="SSF53474">
    <property type="entry name" value="alpha/beta-Hydrolases"/>
    <property type="match status" value="1"/>
</dbReference>
<gene>
    <name evidence="2" type="ORF">ACHAW5_005122</name>
</gene>
<reference evidence="2 3" key="1">
    <citation type="submission" date="2024-10" db="EMBL/GenBank/DDBJ databases">
        <title>Updated reference genomes for cyclostephanoid diatoms.</title>
        <authorList>
            <person name="Roberts W.R."/>
            <person name="Alverson A.J."/>
        </authorList>
    </citation>
    <scope>NUCLEOTIDE SEQUENCE [LARGE SCALE GENOMIC DNA]</scope>
    <source>
        <strain evidence="2 3">AJA276-08</strain>
    </source>
</reference>
<accession>A0ABD3MNG3</accession>
<evidence type="ECO:0000256" key="1">
    <source>
        <dbReference type="SAM" id="MobiDB-lite"/>
    </source>
</evidence>
<feature type="compositionally biased region" description="Basic and acidic residues" evidence="1">
    <location>
        <begin position="130"/>
        <end position="141"/>
    </location>
</feature>
<feature type="region of interest" description="Disordered" evidence="1">
    <location>
        <begin position="130"/>
        <end position="151"/>
    </location>
</feature>
<dbReference type="Gene3D" id="3.40.50.1820">
    <property type="entry name" value="alpha/beta hydrolase"/>
    <property type="match status" value="1"/>
</dbReference>
<evidence type="ECO:0008006" key="4">
    <source>
        <dbReference type="Google" id="ProtNLM"/>
    </source>
</evidence>
<protein>
    <recommendedName>
        <fullName evidence="4">AB hydrolase-1 domain-containing protein</fullName>
    </recommendedName>
</protein>
<evidence type="ECO:0000313" key="2">
    <source>
        <dbReference type="EMBL" id="KAL3764381.1"/>
    </source>
</evidence>
<keyword evidence="3" id="KW-1185">Reference proteome</keyword>
<name>A0ABD3MNG3_9STRA</name>
<proteinExistence type="predicted"/>
<dbReference type="InterPro" id="IPR029058">
    <property type="entry name" value="AB_hydrolase_fold"/>
</dbReference>
<sequence length="151" mass="17565">MSYLPVPIARLGIRVLKSELLHCSANRMSYYDGGKVAREDGMLSFMRKGGFRPREKVPRIGVPTLVLWGWQDGLLDGEEYANMFVNGMPDATLRWIEECRHVPHLEQPERTALCARQQLRWLRQHRYERNDNNGDSVDHRRNNNYYGGGHP</sequence>
<dbReference type="Proteomes" id="UP001530315">
    <property type="component" value="Unassembled WGS sequence"/>
</dbReference>
<evidence type="ECO:0000313" key="3">
    <source>
        <dbReference type="Proteomes" id="UP001530315"/>
    </source>
</evidence>
<comment type="caution">
    <text evidence="2">The sequence shown here is derived from an EMBL/GenBank/DDBJ whole genome shotgun (WGS) entry which is preliminary data.</text>
</comment>
<organism evidence="2 3">
    <name type="scientific">Stephanodiscus triporus</name>
    <dbReference type="NCBI Taxonomy" id="2934178"/>
    <lineage>
        <taxon>Eukaryota</taxon>
        <taxon>Sar</taxon>
        <taxon>Stramenopiles</taxon>
        <taxon>Ochrophyta</taxon>
        <taxon>Bacillariophyta</taxon>
        <taxon>Coscinodiscophyceae</taxon>
        <taxon>Thalassiosirophycidae</taxon>
        <taxon>Stephanodiscales</taxon>
        <taxon>Stephanodiscaceae</taxon>
        <taxon>Stephanodiscus</taxon>
    </lineage>
</organism>
<dbReference type="EMBL" id="JALLAZ020001776">
    <property type="protein sequence ID" value="KAL3764381.1"/>
    <property type="molecule type" value="Genomic_DNA"/>
</dbReference>